<feature type="domain" description="Haem-binding uptake Tiki superfamily ChaN" evidence="1">
    <location>
        <begin position="47"/>
        <end position="240"/>
    </location>
</feature>
<evidence type="ECO:0000313" key="2">
    <source>
        <dbReference type="EMBL" id="PHQ29402.1"/>
    </source>
</evidence>
<dbReference type="EMBL" id="NQXA01000007">
    <property type="protein sequence ID" value="PHQ29402.1"/>
    <property type="molecule type" value="Genomic_DNA"/>
</dbReference>
<protein>
    <submittedName>
        <fullName evidence="2">Iron-regulated protein</fullName>
    </submittedName>
</protein>
<dbReference type="AlphaFoldDB" id="A0A2G1VRJ7"/>
<dbReference type="InterPro" id="IPR007314">
    <property type="entry name" value="Cofac_haem-bd_dom"/>
</dbReference>
<evidence type="ECO:0000259" key="1">
    <source>
        <dbReference type="Pfam" id="PF04187"/>
    </source>
</evidence>
<dbReference type="OrthoDB" id="1680202at2"/>
<comment type="caution">
    <text evidence="2">The sequence shown here is derived from an EMBL/GenBank/DDBJ whole genome shotgun (WGS) entry which is preliminary data.</text>
</comment>
<name>A0A2G1VRJ7_9FLAO</name>
<proteinExistence type="predicted"/>
<accession>A0A2G1VRJ7</accession>
<dbReference type="Proteomes" id="UP000229433">
    <property type="component" value="Unassembled WGS sequence"/>
</dbReference>
<dbReference type="RefSeq" id="WP_099646265.1">
    <property type="nucleotide sequence ID" value="NZ_KZ319290.1"/>
</dbReference>
<gene>
    <name evidence="2" type="ORF">CJ305_10230</name>
</gene>
<evidence type="ECO:0000313" key="3">
    <source>
        <dbReference type="Proteomes" id="UP000229433"/>
    </source>
</evidence>
<dbReference type="Gene3D" id="3.40.50.11550">
    <property type="match status" value="1"/>
</dbReference>
<reference evidence="2 3" key="1">
    <citation type="submission" date="2017-08" db="EMBL/GenBank/DDBJ databases">
        <title>The whole genome shortgun sequences of strain Leeuwenhoekiella nanhaiensis G18 from the South China Sea.</title>
        <authorList>
            <person name="Liu Q."/>
        </authorList>
    </citation>
    <scope>NUCLEOTIDE SEQUENCE [LARGE SCALE GENOMIC DNA]</scope>
    <source>
        <strain evidence="2 3">G18</strain>
    </source>
</reference>
<dbReference type="CDD" id="cd14727">
    <property type="entry name" value="ChanN-like"/>
    <property type="match status" value="1"/>
</dbReference>
<keyword evidence="3" id="KW-1185">Reference proteome</keyword>
<organism evidence="2 3">
    <name type="scientific">Leeuwenhoekiella nanhaiensis</name>
    <dbReference type="NCBI Taxonomy" id="1655491"/>
    <lineage>
        <taxon>Bacteria</taxon>
        <taxon>Pseudomonadati</taxon>
        <taxon>Bacteroidota</taxon>
        <taxon>Flavobacteriia</taxon>
        <taxon>Flavobacteriales</taxon>
        <taxon>Flavobacteriaceae</taxon>
        <taxon>Leeuwenhoekiella</taxon>
    </lineage>
</organism>
<dbReference type="SUPFAM" id="SSF159501">
    <property type="entry name" value="EreA/ChaN-like"/>
    <property type="match status" value="1"/>
</dbReference>
<dbReference type="Pfam" id="PF04187">
    <property type="entry name" value="Cofac_haem_bdg"/>
    <property type="match status" value="1"/>
</dbReference>
<sequence length="285" mass="32565">MIRVFVLFIAGCLCLPIYAQEKPAYRIFDANGNVIAYSAMLDSLKTEADVILFGELHNNPIAHWLELELAKDLSKDQNVMLGAEMLETDNQKALSHYLKDSLDYKQFSEQARLWTNHKTDYQPLVDFAKESEIDFIATNVPRRYAALVHKQGFEALDSIAPEEKQIIAPLPITFDADLPRYQEILKMMGDHGSPKLVMAQALKDATMAHSILTNYTEGTLFLHFNGAFHSDFHEGILWYLKLQQPELNYFTLSTVLQDELSNLNEEHRNRADFIIVVDADMTTSY</sequence>